<feature type="compositionally biased region" description="Polar residues" evidence="9">
    <location>
        <begin position="783"/>
        <end position="809"/>
    </location>
</feature>
<dbReference type="InterPro" id="IPR052672">
    <property type="entry name" value="Type1_Cytokine_Rcpt_Type2"/>
</dbReference>
<keyword evidence="6 10" id="KW-0472">Membrane</keyword>
<dbReference type="PANTHER" id="PTHR48423">
    <property type="entry name" value="INTERLEUKIN-27 RECEPTOR SUBUNIT ALPHA"/>
    <property type="match status" value="1"/>
</dbReference>
<comment type="subcellular location">
    <subcellularLocation>
        <location evidence="1">Membrane</location>
        <topology evidence="1">Single-pass type I membrane protein</topology>
    </subcellularLocation>
</comment>
<protein>
    <submittedName>
        <fullName evidence="13">Interleukin-6 receptor subunit beta isoform X1</fullName>
    </submittedName>
</protein>
<name>A0AAV6R1K8_SOLSE</name>
<dbReference type="PROSITE" id="PS50853">
    <property type="entry name" value="FN3"/>
    <property type="match status" value="3"/>
</dbReference>
<evidence type="ECO:0000256" key="6">
    <source>
        <dbReference type="ARBA" id="ARBA00023136"/>
    </source>
</evidence>
<keyword evidence="2 10" id="KW-0812">Transmembrane</keyword>
<keyword evidence="4" id="KW-0677">Repeat</keyword>
<evidence type="ECO:0000256" key="9">
    <source>
        <dbReference type="SAM" id="MobiDB-lite"/>
    </source>
</evidence>
<evidence type="ECO:0000256" key="10">
    <source>
        <dbReference type="SAM" id="Phobius"/>
    </source>
</evidence>
<evidence type="ECO:0000256" key="1">
    <source>
        <dbReference type="ARBA" id="ARBA00004479"/>
    </source>
</evidence>
<evidence type="ECO:0000256" key="7">
    <source>
        <dbReference type="ARBA" id="ARBA00023170"/>
    </source>
</evidence>
<dbReference type="Proteomes" id="UP000693946">
    <property type="component" value="Linkage Group LG21"/>
</dbReference>
<evidence type="ECO:0000256" key="5">
    <source>
        <dbReference type="ARBA" id="ARBA00022989"/>
    </source>
</evidence>
<feature type="domain" description="Fibronectin type-III" evidence="12">
    <location>
        <begin position="449"/>
        <end position="540"/>
    </location>
</feature>
<keyword evidence="8" id="KW-0325">Glycoprotein</keyword>
<dbReference type="Pfam" id="PF00041">
    <property type="entry name" value="fn3"/>
    <property type="match status" value="2"/>
</dbReference>
<evidence type="ECO:0000313" key="14">
    <source>
        <dbReference type="Proteomes" id="UP000693946"/>
    </source>
</evidence>
<sequence>MASVGFVQMLLLACFTSAVAAAAPGNYNHLVTAPQPLAVEIGSEFKASCMVVVTDEVTADDLYWDLSQKTVPKEQYTKINRTTLNVTVHISGEDEEWLYCRSRGVSSYVVLNGGKFMHAIYLRKGYPPKQPENVTCIALQDKNFISSTVKCSWDTVGRQSKDVATKYTLNFNVIAYSNRTVPAKGNIASVNLSVFPHFMEVEFWVEAHNALGMVASEHLRKDAGCLVKTDPPANVRVITEKTFATSLLLNWSRPISKGYVPKLTYEIRFCQSGAHEWTYVPPGDIADNMESFRLQKLQPHKVYVSQIRCKTDKACCPYWSEWSTNATKRTPEDRPTSKPDLWKKVYEGVGERRVQIICKDPVFANGRITHFDVKVQEQKDKTWRGSSEWESFPVNRSDGDAVHRTITLVKEIYLEDQKSLRVSIAAVNSVGKSPTASLSIPDKAHELPPVEDLRAWPNDGQMWVEWKPPYSTRSDRVTEYVVQWVSGDVLDWQRESRSTRLTIIKDHLRKFVCYTVSVYPVYSGWTGKPASVQVFQEQGAPLQGPVVSLNNKPERNEAELVWTEIPPDRRQGFITGYTISYSSGRETLTVDVPPDVTTYKLTSLTGNTKYDVWVSASTIVDSTPGSHHSFTTTKYASGEIELIVVGVSLGFLFIVIMAMLLCIYKKDVIKRNFWPQIPNPGESTIRNWSPDYPLRAETPKENCMSGISVLDMDTSDGKSVFEEDKAVLPLKKDKYLSEEHSSGIGGSSCMSSPRQSVSDSDEGGDMVDTTASTVQYSSVVATSGYKGQTPSSQAPSQAVFSRSESTQPLLDSEENPDVQDGSRQCFFRHAAGNQDNFNQLLEAEQPEELETLSFCPLEEDAAAAIEQMPAEEPSGERRHPSALSSYMPQLGGYRPQ</sequence>
<dbReference type="Pfam" id="PF06328">
    <property type="entry name" value="Lep_receptor_Ig"/>
    <property type="match status" value="1"/>
</dbReference>
<evidence type="ECO:0000256" key="11">
    <source>
        <dbReference type="SAM" id="SignalP"/>
    </source>
</evidence>
<feature type="region of interest" description="Disordered" evidence="9">
    <location>
        <begin position="783"/>
        <end position="820"/>
    </location>
</feature>
<proteinExistence type="predicted"/>
<evidence type="ECO:0000256" key="3">
    <source>
        <dbReference type="ARBA" id="ARBA00022729"/>
    </source>
</evidence>
<comment type="caution">
    <text evidence="13">The sequence shown here is derived from an EMBL/GenBank/DDBJ whole genome shotgun (WGS) entry which is preliminary data.</text>
</comment>
<dbReference type="GO" id="GO:0016020">
    <property type="term" value="C:membrane"/>
    <property type="evidence" value="ECO:0007669"/>
    <property type="project" value="UniProtKB-SubCell"/>
</dbReference>
<gene>
    <name evidence="13" type="ORF">JOB18_038558</name>
</gene>
<accession>A0AAV6R1K8</accession>
<feature type="transmembrane region" description="Helical" evidence="10">
    <location>
        <begin position="642"/>
        <end position="664"/>
    </location>
</feature>
<feature type="domain" description="Fibronectin type-III" evidence="12">
    <location>
        <begin position="231"/>
        <end position="333"/>
    </location>
</feature>
<feature type="region of interest" description="Disordered" evidence="9">
    <location>
        <begin position="738"/>
        <end position="768"/>
    </location>
</feature>
<evidence type="ECO:0000313" key="13">
    <source>
        <dbReference type="EMBL" id="KAG7499439.1"/>
    </source>
</evidence>
<feature type="signal peptide" evidence="11">
    <location>
        <begin position="1"/>
        <end position="21"/>
    </location>
</feature>
<dbReference type="InterPro" id="IPR003961">
    <property type="entry name" value="FN3_dom"/>
</dbReference>
<dbReference type="AlphaFoldDB" id="A0AAV6R1K8"/>
<evidence type="ECO:0000256" key="4">
    <source>
        <dbReference type="ARBA" id="ARBA00022737"/>
    </source>
</evidence>
<dbReference type="SMART" id="SM00060">
    <property type="entry name" value="FN3"/>
    <property type="match status" value="3"/>
</dbReference>
<reference evidence="13 14" key="1">
    <citation type="journal article" date="2021" name="Sci. Rep.">
        <title>Chromosome anchoring in Senegalese sole (Solea senegalensis) reveals sex-associated markers and genome rearrangements in flatfish.</title>
        <authorList>
            <person name="Guerrero-Cozar I."/>
            <person name="Gomez-Garrido J."/>
            <person name="Berbel C."/>
            <person name="Martinez-Blanch J.F."/>
            <person name="Alioto T."/>
            <person name="Claros M.G."/>
            <person name="Gagnaire P.A."/>
            <person name="Manchado M."/>
        </authorList>
    </citation>
    <scope>NUCLEOTIDE SEQUENCE [LARGE SCALE GENOMIC DNA]</scope>
    <source>
        <strain evidence="13">Sse05_10M</strain>
    </source>
</reference>
<feature type="region of interest" description="Disordered" evidence="9">
    <location>
        <begin position="864"/>
        <end position="896"/>
    </location>
</feature>
<evidence type="ECO:0000259" key="12">
    <source>
        <dbReference type="PROSITE" id="PS50853"/>
    </source>
</evidence>
<feature type="domain" description="Fibronectin type-III" evidence="12">
    <location>
        <begin position="541"/>
        <end position="636"/>
    </location>
</feature>
<keyword evidence="14" id="KW-1185">Reference proteome</keyword>
<keyword evidence="7 13" id="KW-0675">Receptor</keyword>
<dbReference type="InterPro" id="IPR010457">
    <property type="entry name" value="IgC2-like_lig-bd"/>
</dbReference>
<dbReference type="PANTHER" id="PTHR48423:SF1">
    <property type="entry name" value="INTERLEUKIN-27 RECEPTOR SUBUNIT ALPHA"/>
    <property type="match status" value="1"/>
</dbReference>
<evidence type="ECO:0000256" key="2">
    <source>
        <dbReference type="ARBA" id="ARBA00022692"/>
    </source>
</evidence>
<organism evidence="13 14">
    <name type="scientific">Solea senegalensis</name>
    <name type="common">Senegalese sole</name>
    <dbReference type="NCBI Taxonomy" id="28829"/>
    <lineage>
        <taxon>Eukaryota</taxon>
        <taxon>Metazoa</taxon>
        <taxon>Chordata</taxon>
        <taxon>Craniata</taxon>
        <taxon>Vertebrata</taxon>
        <taxon>Euteleostomi</taxon>
        <taxon>Actinopterygii</taxon>
        <taxon>Neopterygii</taxon>
        <taxon>Teleostei</taxon>
        <taxon>Neoteleostei</taxon>
        <taxon>Acanthomorphata</taxon>
        <taxon>Carangaria</taxon>
        <taxon>Pleuronectiformes</taxon>
        <taxon>Pleuronectoidei</taxon>
        <taxon>Soleidae</taxon>
        <taxon>Solea</taxon>
    </lineage>
</organism>
<dbReference type="EMBL" id="JAGKHQ010000014">
    <property type="protein sequence ID" value="KAG7499439.1"/>
    <property type="molecule type" value="Genomic_DNA"/>
</dbReference>
<evidence type="ECO:0000256" key="8">
    <source>
        <dbReference type="ARBA" id="ARBA00023180"/>
    </source>
</evidence>
<dbReference type="CDD" id="cd00063">
    <property type="entry name" value="FN3"/>
    <property type="match status" value="3"/>
</dbReference>
<keyword evidence="3 11" id="KW-0732">Signal</keyword>
<feature type="chain" id="PRO_5043978122" evidence="11">
    <location>
        <begin position="22"/>
        <end position="896"/>
    </location>
</feature>
<keyword evidence="5 10" id="KW-1133">Transmembrane helix</keyword>